<gene>
    <name evidence="8" type="ORF">ISN45_Aa01g032920</name>
</gene>
<feature type="domain" description="F-box" evidence="6">
    <location>
        <begin position="630"/>
        <end position="675"/>
    </location>
</feature>
<evidence type="ECO:0000256" key="3">
    <source>
        <dbReference type="ARBA" id="ARBA00022750"/>
    </source>
</evidence>
<keyword evidence="3" id="KW-0064">Aspartyl protease</keyword>
<dbReference type="InterPro" id="IPR001969">
    <property type="entry name" value="Aspartic_peptidase_AS"/>
</dbReference>
<dbReference type="InterPro" id="IPR032861">
    <property type="entry name" value="TAXi_N"/>
</dbReference>
<dbReference type="InterPro" id="IPR032799">
    <property type="entry name" value="TAXi_C"/>
</dbReference>
<evidence type="ECO:0000256" key="1">
    <source>
        <dbReference type="ARBA" id="ARBA00007447"/>
    </source>
</evidence>
<keyword evidence="9" id="KW-1185">Reference proteome</keyword>
<dbReference type="CDD" id="cd22157">
    <property type="entry name" value="F-box_AtFBW1-like"/>
    <property type="match status" value="1"/>
</dbReference>
<keyword evidence="5" id="KW-0812">Transmembrane</keyword>
<dbReference type="Pfam" id="PF08268">
    <property type="entry name" value="FBA_3"/>
    <property type="match status" value="2"/>
</dbReference>
<reference evidence="8 9" key="1">
    <citation type="submission" date="2020-12" db="EMBL/GenBank/DDBJ databases">
        <title>Concerted genomic and epigenomic changes stabilize Arabidopsis allopolyploids.</title>
        <authorList>
            <person name="Chen Z."/>
        </authorList>
    </citation>
    <scope>NUCLEOTIDE SEQUENCE [LARGE SCALE GENOMIC DNA]</scope>
    <source>
        <strain evidence="8">Allo738</strain>
        <tissue evidence="8">Leaf</tissue>
    </source>
</reference>
<dbReference type="PROSITE" id="PS50181">
    <property type="entry name" value="FBOX"/>
    <property type="match status" value="2"/>
</dbReference>
<dbReference type="Proteomes" id="UP000694240">
    <property type="component" value="Chromosome 6"/>
</dbReference>
<comment type="caution">
    <text evidence="8">The sequence shown here is derived from an EMBL/GenBank/DDBJ whole genome shotgun (WGS) entry which is preliminary data.</text>
</comment>
<keyword evidence="5" id="KW-0472">Membrane</keyword>
<dbReference type="PANTHER" id="PTHR31111">
    <property type="entry name" value="BNAA05G37150D PROTEIN-RELATED"/>
    <property type="match status" value="1"/>
</dbReference>
<feature type="domain" description="F-box" evidence="6">
    <location>
        <begin position="868"/>
        <end position="917"/>
    </location>
</feature>
<dbReference type="PROSITE" id="PS00141">
    <property type="entry name" value="ASP_PROTEASE"/>
    <property type="match status" value="2"/>
</dbReference>
<dbReference type="Pfam" id="PF14541">
    <property type="entry name" value="TAXi_C"/>
    <property type="match status" value="1"/>
</dbReference>
<keyword evidence="5" id="KW-1133">Transmembrane helix</keyword>
<dbReference type="FunFam" id="2.40.70.10:FF:000061">
    <property type="entry name" value="Aspartyl protease APCB1"/>
    <property type="match status" value="1"/>
</dbReference>
<proteinExistence type="inferred from homology"/>
<dbReference type="InterPro" id="IPR033121">
    <property type="entry name" value="PEPTIDASE_A1"/>
</dbReference>
<evidence type="ECO:0000313" key="8">
    <source>
        <dbReference type="EMBL" id="KAG7594540.1"/>
    </source>
</evidence>
<dbReference type="GO" id="GO:0006508">
    <property type="term" value="P:proteolysis"/>
    <property type="evidence" value="ECO:0007669"/>
    <property type="project" value="UniProtKB-KW"/>
</dbReference>
<feature type="domain" description="Peptidase A1" evidence="7">
    <location>
        <begin position="198"/>
        <end position="559"/>
    </location>
</feature>
<dbReference type="GO" id="GO:0004190">
    <property type="term" value="F:aspartic-type endopeptidase activity"/>
    <property type="evidence" value="ECO:0007669"/>
    <property type="project" value="UniProtKB-KW"/>
</dbReference>
<protein>
    <submittedName>
        <fullName evidence="8">F-box associated domain type 3</fullName>
    </submittedName>
</protein>
<evidence type="ECO:0000313" key="9">
    <source>
        <dbReference type="Proteomes" id="UP000694240"/>
    </source>
</evidence>
<keyword evidence="2" id="KW-0645">Protease</keyword>
<evidence type="ECO:0000256" key="5">
    <source>
        <dbReference type="SAM" id="Phobius"/>
    </source>
</evidence>
<evidence type="ECO:0000256" key="2">
    <source>
        <dbReference type="ARBA" id="ARBA00022670"/>
    </source>
</evidence>
<dbReference type="Pfam" id="PF00646">
    <property type="entry name" value="F-box"/>
    <property type="match status" value="2"/>
</dbReference>
<dbReference type="Pfam" id="PF14543">
    <property type="entry name" value="TAXi_N"/>
    <property type="match status" value="1"/>
</dbReference>
<dbReference type="FunFam" id="2.40.70.10:FF:000015">
    <property type="entry name" value="Aspartyl protease family protein"/>
    <property type="match status" value="1"/>
</dbReference>
<dbReference type="InterPro" id="IPR001810">
    <property type="entry name" value="F-box_dom"/>
</dbReference>
<organism evidence="8 9">
    <name type="scientific">Arabidopsis thaliana x Arabidopsis arenosa</name>
    <dbReference type="NCBI Taxonomy" id="1240361"/>
    <lineage>
        <taxon>Eukaryota</taxon>
        <taxon>Viridiplantae</taxon>
        <taxon>Streptophyta</taxon>
        <taxon>Embryophyta</taxon>
        <taxon>Tracheophyta</taxon>
        <taxon>Spermatophyta</taxon>
        <taxon>Magnoliopsida</taxon>
        <taxon>eudicotyledons</taxon>
        <taxon>Gunneridae</taxon>
        <taxon>Pentapetalae</taxon>
        <taxon>rosids</taxon>
        <taxon>malvids</taxon>
        <taxon>Brassicales</taxon>
        <taxon>Brassicaceae</taxon>
        <taxon>Camelineae</taxon>
        <taxon>Arabidopsis</taxon>
    </lineage>
</organism>
<dbReference type="EMBL" id="JAEFBK010000006">
    <property type="protein sequence ID" value="KAG7594540.1"/>
    <property type="molecule type" value="Genomic_DNA"/>
</dbReference>
<evidence type="ECO:0000256" key="4">
    <source>
        <dbReference type="ARBA" id="ARBA00022801"/>
    </source>
</evidence>
<evidence type="ECO:0000259" key="6">
    <source>
        <dbReference type="PROSITE" id="PS50181"/>
    </source>
</evidence>
<feature type="transmembrane region" description="Helical" evidence="5">
    <location>
        <begin position="80"/>
        <end position="99"/>
    </location>
</feature>
<dbReference type="InterPro" id="IPR033823">
    <property type="entry name" value="Nucellin"/>
</dbReference>
<sequence>MEPDLHDQQRLHSVVIITLPPSDDPSQGKTISAFTLNDHDYPLQILPEDNPNPSFQPDPLHQNPQSRLLFSDLSMGSPRLVLGLLGISLLAVAFYASVFPNSVQMFRVSDERNRDDDSSRETTSFVFPVYHKLRAREFHERILAEDLGLENGKFVESMDLEMVNPVKVNDVLSTSAGSIDSSTTIFPVGGNVYPDGLYYTRILVGKPEDGQYYHLDIDTGSDLTWIQCDAPCTSCAKGANQLYKPRKDNLVRSSEPFCVEVQRNQLTEHCESCHQCDYEIEYADHSYSMGVLTKDKFHLKLHNGSLAESDIVFGCGYDQQGLLLNTLLKTDGILGLSRAKISLPSQLASRGIISNVVGHCLASDLNGEGYIFIGSDLVPSHGMTWVPMLHHPHLVVYQMQVTKMSYGNAMLSLDGENGRVGKVLFDTGSSYTYLPNQAYSQLVTSLQEVSDSELTRDDSDKALPICWRAKTNSPISSLSDVKKFFRPITLQIGSKWLIISKKLLIQPEDYLIISNKGNVCLGILDGSNVHDGSTIIIGDISMRGRLIVYDNVKQRIGWMKSDCVRPQDKVTNLLGLRRLDSNVAVGVSRCAGGDVVGDQLVYCLSSLKRRSRQEPMLLGPYVSAENLVRDRTLDSIPCDVFLEIFSRLPAKSIGRCRCVSRLWGSMIRGLYFTELFLTRSSARPRLLFAVKRDREWLFFSSPHPQNLYEKWPLVVAADFHTKFSEDISEYICRYSSGLIHFSDRWISKEEVICNPITGQYTILPKLMSYGVSRSVVVFDPIDKQHKVLRMNCVCYNETVHYIMTLGTEKLTWRKIQCRPLSYRDGHEGICINGVYYYFAVRTDKEYYETHVIVCFDVRMYNAPIMKGGDILDSIPTDIINEIFLRLPAKSIARFRCVSKQWGSMLCCPSFNELFLTRSSARPRLLFGVFSSGRRHGEWVFFSSPQPQNPYDKKSSHILAADFHIKFTGECRYSCSYASGLLCFQDIHISKHDDQDTVSMICNPMTGQHAILPKLSRYEEWTSFLGFDPIDKQFKVLSIAYPYCDNGHKILTLGTGKMMWRKIYCPLSHILFRRSKAICINGVLYYLAIRNYEKFNDKGPYVIVCFHVRSEKFKFLDATFCGEWPMDFILINYKGKLGGIILKHASDGGFPLELCVWVLEDIEKQQWSKYVYTLWDENKVVKVDRSLFVDGMTTTGEIVLSMGYTSKPFYVFYFNPERNTLQSIEIQGFGEYLEALEISGEVYTFVDHVEDLNVNNTKQLRSNPLYQGLNIIRKRPKSKRLAPSMQNKQPAAFTRNKYELLANLE</sequence>
<dbReference type="PROSITE" id="PS51767">
    <property type="entry name" value="PEPTIDASE_A1"/>
    <property type="match status" value="1"/>
</dbReference>
<dbReference type="SMART" id="SM00256">
    <property type="entry name" value="FBOX"/>
    <property type="match status" value="2"/>
</dbReference>
<name>A0A8T2C8A6_9BRAS</name>
<keyword evidence="4" id="KW-0378">Hydrolase</keyword>
<dbReference type="InterPro" id="IPR017451">
    <property type="entry name" value="F-box-assoc_interact_dom"/>
</dbReference>
<dbReference type="InterPro" id="IPR013187">
    <property type="entry name" value="F-box-assoc_dom_typ3"/>
</dbReference>
<comment type="similarity">
    <text evidence="1">Belongs to the peptidase A1 family.</text>
</comment>
<dbReference type="PANTHER" id="PTHR31111:SF130">
    <property type="entry name" value="F-BOX ASSOCIATED UBIQUITINATION EFFECTOR FAMILY PROTEIN"/>
    <property type="match status" value="1"/>
</dbReference>
<accession>A0A8T2C8A6</accession>
<dbReference type="NCBIfam" id="TIGR01640">
    <property type="entry name" value="F_box_assoc_1"/>
    <property type="match status" value="2"/>
</dbReference>
<evidence type="ECO:0000259" key="7">
    <source>
        <dbReference type="PROSITE" id="PS51767"/>
    </source>
</evidence>
<dbReference type="CDD" id="cd05475">
    <property type="entry name" value="nucellin_like"/>
    <property type="match status" value="1"/>
</dbReference>